<evidence type="ECO:0000313" key="2">
    <source>
        <dbReference type="EMBL" id="UPQ83628.1"/>
    </source>
</evidence>
<keyword evidence="1" id="KW-0472">Membrane</keyword>
<evidence type="ECO:0000256" key="1">
    <source>
        <dbReference type="SAM" id="Phobius"/>
    </source>
</evidence>
<accession>A0ABY4KRX6</accession>
<sequence>MAKTAYACWIRWVSDLRFTWCAVLLVSVLPSVLYGATIFSMMLLLGGVVLGFPTTLASLLLSKNTEWRARLFRRVAVLSAVPALMLAVIFQTDKLAPQMAAPIAKAVESFKLETGAYPDSLALLNPEYLQSIPMVRLSVVQPEVIYRVKEGNPYLGVPSVTGDAFSVYEYSFGEKIWIHYD</sequence>
<reference evidence="2 3" key="1">
    <citation type="submission" date="2022-04" db="EMBL/GenBank/DDBJ databases">
        <title>Pseudomonas knackmussii B09-2.</title>
        <authorList>
            <person name="Deng Y."/>
        </authorList>
    </citation>
    <scope>NUCLEOTIDE SEQUENCE [LARGE SCALE GENOMIC DNA]</scope>
    <source>
        <strain evidence="2 3">B09-2</strain>
    </source>
</reference>
<feature type="transmembrane region" description="Helical" evidence="1">
    <location>
        <begin position="71"/>
        <end position="90"/>
    </location>
</feature>
<protein>
    <submittedName>
        <fullName evidence="2">Uncharacterized protein</fullName>
    </submittedName>
</protein>
<gene>
    <name evidence="2" type="ORF">M0M42_04255</name>
</gene>
<organism evidence="2 3">
    <name type="scientific">Pseudomonas knackmussii</name>
    <dbReference type="NCBI Taxonomy" id="65741"/>
    <lineage>
        <taxon>Bacteria</taxon>
        <taxon>Pseudomonadati</taxon>
        <taxon>Pseudomonadota</taxon>
        <taxon>Gammaproteobacteria</taxon>
        <taxon>Pseudomonadales</taxon>
        <taxon>Pseudomonadaceae</taxon>
        <taxon>Pseudomonas</taxon>
    </lineage>
</organism>
<keyword evidence="1" id="KW-1133">Transmembrane helix</keyword>
<evidence type="ECO:0000313" key="3">
    <source>
        <dbReference type="Proteomes" id="UP000831189"/>
    </source>
</evidence>
<dbReference type="EMBL" id="CP096208">
    <property type="protein sequence ID" value="UPQ83628.1"/>
    <property type="molecule type" value="Genomic_DNA"/>
</dbReference>
<keyword evidence="3" id="KW-1185">Reference proteome</keyword>
<feature type="transmembrane region" description="Helical" evidence="1">
    <location>
        <begin position="12"/>
        <end position="32"/>
    </location>
</feature>
<feature type="transmembrane region" description="Helical" evidence="1">
    <location>
        <begin position="38"/>
        <end position="59"/>
    </location>
</feature>
<name>A0ABY4KRX6_9PSED</name>
<proteinExistence type="predicted"/>
<dbReference type="Proteomes" id="UP000831189">
    <property type="component" value="Chromosome"/>
</dbReference>
<keyword evidence="1" id="KW-0812">Transmembrane</keyword>